<dbReference type="SUPFAM" id="SSF53474">
    <property type="entry name" value="alpha/beta-Hydrolases"/>
    <property type="match status" value="1"/>
</dbReference>
<sequence>MIITISENQYHVDIHGEGEPVVLLHGFTGSTNTWLKTTNQLKDHYQCIVIDLPGHGQTRAKVTSMEQACEDIAEVLTELKVETFHLLGYSMGGRTALVFTSMFQDRVEKLILESASPGLEGKARVDRQEQDNRLANFIETKGIEEFVDYWETIPLFKSQEKLAEAEQASIRKERLSQNPSGLTMSLRTMGTGMQPNMWPKLNDIQVPTLLITGELDEKFFDINQKVVKALPDAIHEVIPDVGHAPHLENSSFFGKIVLNYL</sequence>
<evidence type="ECO:0000313" key="5">
    <source>
        <dbReference type="EMBL" id="MFD2639703.1"/>
    </source>
</evidence>
<dbReference type="HAMAP" id="MF_01660">
    <property type="entry name" value="MenH"/>
    <property type="match status" value="1"/>
</dbReference>
<evidence type="ECO:0000313" key="6">
    <source>
        <dbReference type="Proteomes" id="UP001597452"/>
    </source>
</evidence>
<comment type="similarity">
    <text evidence="3">Belongs to the AB hydrolase superfamily. MenH family.</text>
</comment>
<dbReference type="EC" id="4.2.99.20" evidence="3"/>
<comment type="pathway">
    <text evidence="3">Quinol/quinone metabolism; 1,4-dihydroxy-2-naphthoate biosynthesis; 1,4-dihydroxy-2-naphthoate from chorismate: step 3/7.</text>
</comment>
<dbReference type="Pfam" id="PF00561">
    <property type="entry name" value="Abhydrolase_1"/>
    <property type="match status" value="1"/>
</dbReference>
<gene>
    <name evidence="3 5" type="primary">menH</name>
    <name evidence="5" type="ORF">ACFSW4_12570</name>
</gene>
<comment type="catalytic activity">
    <reaction evidence="3">
        <text>5-enolpyruvoyl-6-hydroxy-2-succinyl-cyclohex-3-ene-1-carboxylate = (1R,6R)-6-hydroxy-2-succinyl-cyclohexa-2,4-diene-1-carboxylate + pyruvate</text>
        <dbReference type="Rhea" id="RHEA:25597"/>
        <dbReference type="ChEBI" id="CHEBI:15361"/>
        <dbReference type="ChEBI" id="CHEBI:58689"/>
        <dbReference type="ChEBI" id="CHEBI:58818"/>
        <dbReference type="EC" id="4.2.99.20"/>
    </reaction>
</comment>
<dbReference type="InterPro" id="IPR029058">
    <property type="entry name" value="AB_hydrolase_fold"/>
</dbReference>
<dbReference type="EMBL" id="JBHUMZ010000044">
    <property type="protein sequence ID" value="MFD2639703.1"/>
    <property type="molecule type" value="Genomic_DNA"/>
</dbReference>
<comment type="caution">
    <text evidence="5">The sequence shown here is derived from an EMBL/GenBank/DDBJ whole genome shotgun (WGS) entry which is preliminary data.</text>
</comment>
<keyword evidence="2 3" id="KW-0456">Lyase</keyword>
<keyword evidence="1 3" id="KW-0474">Menaquinone biosynthesis</keyword>
<dbReference type="GO" id="GO:0070205">
    <property type="term" value="F:2-succinyl-6-hydroxy-2,4-cyclohexadiene-1-carboxylate synthase activity"/>
    <property type="evidence" value="ECO:0007669"/>
    <property type="project" value="UniProtKB-EC"/>
</dbReference>
<reference evidence="6" key="1">
    <citation type="journal article" date="2019" name="Int. J. Syst. Evol. Microbiol.">
        <title>The Global Catalogue of Microorganisms (GCM) 10K type strain sequencing project: providing services to taxonomists for standard genome sequencing and annotation.</title>
        <authorList>
            <consortium name="The Broad Institute Genomics Platform"/>
            <consortium name="The Broad Institute Genome Sequencing Center for Infectious Disease"/>
            <person name="Wu L."/>
            <person name="Ma J."/>
        </authorList>
    </citation>
    <scope>NUCLEOTIDE SEQUENCE [LARGE SCALE GENOMIC DNA]</scope>
    <source>
        <strain evidence="6">TISTR 1571</strain>
    </source>
</reference>
<dbReference type="InterPro" id="IPR022485">
    <property type="entry name" value="SHCHC_synthase_MenH"/>
</dbReference>
<proteinExistence type="inferred from homology"/>
<comment type="subunit">
    <text evidence="3">Monomer.</text>
</comment>
<evidence type="ECO:0000256" key="1">
    <source>
        <dbReference type="ARBA" id="ARBA00022428"/>
    </source>
</evidence>
<evidence type="ECO:0000256" key="3">
    <source>
        <dbReference type="HAMAP-Rule" id="MF_01660"/>
    </source>
</evidence>
<comment type="pathway">
    <text evidence="3">Quinol/quinone metabolism; menaquinone biosynthesis.</text>
</comment>
<comment type="function">
    <text evidence="3">Catalyzes a proton abstraction reaction that results in 2,5-elimination of pyruvate from 2-succinyl-5-enolpyruvyl-6-hydroxy-3-cyclohexene-1-carboxylate (SEPHCHC) and the formation of 2-succinyl-6-hydroxy-2,4-cyclohexadiene-1-carboxylate (SHCHC).</text>
</comment>
<dbReference type="Gene3D" id="3.40.50.1820">
    <property type="entry name" value="alpha/beta hydrolase"/>
    <property type="match status" value="1"/>
</dbReference>
<keyword evidence="6" id="KW-1185">Reference proteome</keyword>
<dbReference type="PANTHER" id="PTHR42916">
    <property type="entry name" value="2-SUCCINYL-5-ENOLPYRUVYL-6-HYDROXY-3-CYCLOHEXENE-1-CARBOXYLATE SYNTHASE"/>
    <property type="match status" value="1"/>
</dbReference>
<dbReference type="NCBIfam" id="TIGR03695">
    <property type="entry name" value="menH_SHCHC"/>
    <property type="match status" value="1"/>
</dbReference>
<dbReference type="InterPro" id="IPR000073">
    <property type="entry name" value="AB_hydrolase_1"/>
</dbReference>
<accession>A0ABW5QCU9</accession>
<dbReference type="PANTHER" id="PTHR42916:SF1">
    <property type="entry name" value="PROTEIN PHYLLO, CHLOROPLASTIC"/>
    <property type="match status" value="1"/>
</dbReference>
<dbReference type="PRINTS" id="PR00111">
    <property type="entry name" value="ABHYDROLASE"/>
</dbReference>
<name>A0ABW5QCU9_9BACI</name>
<dbReference type="RefSeq" id="WP_054754907.1">
    <property type="nucleotide sequence ID" value="NZ_JBHUMZ010000044.1"/>
</dbReference>
<protein>
    <recommendedName>
        <fullName evidence="3">Putative 2-succinyl-6-hydroxy-2,4-cyclohexadiene-1-carboxylate synthase</fullName>
        <shortName evidence="3">SHCHC synthase</shortName>
        <ecNumber evidence="3">4.2.99.20</ecNumber>
    </recommendedName>
</protein>
<feature type="domain" description="AB hydrolase-1" evidence="4">
    <location>
        <begin position="20"/>
        <end position="249"/>
    </location>
</feature>
<organism evidence="5 6">
    <name type="scientific">Piscibacillus salipiscarius</name>
    <dbReference type="NCBI Taxonomy" id="299480"/>
    <lineage>
        <taxon>Bacteria</taxon>
        <taxon>Bacillati</taxon>
        <taxon>Bacillota</taxon>
        <taxon>Bacilli</taxon>
        <taxon>Bacillales</taxon>
        <taxon>Bacillaceae</taxon>
        <taxon>Piscibacillus</taxon>
    </lineage>
</organism>
<dbReference type="Proteomes" id="UP001597452">
    <property type="component" value="Unassembled WGS sequence"/>
</dbReference>
<evidence type="ECO:0000259" key="4">
    <source>
        <dbReference type="Pfam" id="PF00561"/>
    </source>
</evidence>
<evidence type="ECO:0000256" key="2">
    <source>
        <dbReference type="ARBA" id="ARBA00023239"/>
    </source>
</evidence>